<sequence>MKCQDLLTRVDKDSTTPASGDPGNSYISAVWLSAKGTMTEGKSSHKHVILTRNVRRYERLRECILAVQ</sequence>
<organism evidence="2">
    <name type="scientific">Arion vulgaris</name>
    <dbReference type="NCBI Taxonomy" id="1028688"/>
    <lineage>
        <taxon>Eukaryota</taxon>
        <taxon>Metazoa</taxon>
        <taxon>Spiralia</taxon>
        <taxon>Lophotrochozoa</taxon>
        <taxon>Mollusca</taxon>
        <taxon>Gastropoda</taxon>
        <taxon>Heterobranchia</taxon>
        <taxon>Euthyneura</taxon>
        <taxon>Panpulmonata</taxon>
        <taxon>Eupulmonata</taxon>
        <taxon>Stylommatophora</taxon>
        <taxon>Helicina</taxon>
        <taxon>Arionoidea</taxon>
        <taxon>Arionidae</taxon>
        <taxon>Arion</taxon>
    </lineage>
</organism>
<feature type="region of interest" description="Disordered" evidence="1">
    <location>
        <begin position="1"/>
        <end position="22"/>
    </location>
</feature>
<evidence type="ECO:0000313" key="2">
    <source>
        <dbReference type="EMBL" id="CEK89167.1"/>
    </source>
</evidence>
<proteinExistence type="predicted"/>
<evidence type="ECO:0000256" key="1">
    <source>
        <dbReference type="SAM" id="MobiDB-lite"/>
    </source>
</evidence>
<reference evidence="2" key="1">
    <citation type="submission" date="2014-12" db="EMBL/GenBank/DDBJ databases">
        <title>Insight into the proteome of Arion vulgaris.</title>
        <authorList>
            <person name="Aradska J."/>
            <person name="Bulat T."/>
            <person name="Smidak R."/>
            <person name="Sarate P."/>
            <person name="Gangsoo J."/>
            <person name="Sialana F."/>
            <person name="Bilban M."/>
            <person name="Lubec G."/>
        </authorList>
    </citation>
    <scope>NUCLEOTIDE SEQUENCE</scope>
    <source>
        <tissue evidence="2">Skin</tissue>
    </source>
</reference>
<dbReference type="EMBL" id="HACG01042302">
    <property type="protein sequence ID" value="CEK89167.1"/>
    <property type="molecule type" value="Transcribed_RNA"/>
</dbReference>
<protein>
    <submittedName>
        <fullName evidence="2">Uncharacterized protein</fullName>
    </submittedName>
</protein>
<gene>
    <name evidence="2" type="primary">ORF169305</name>
</gene>
<name>A0A0B7B8D0_9EUPU</name>
<dbReference type="AlphaFoldDB" id="A0A0B7B8D0"/>
<accession>A0A0B7B8D0</accession>